<dbReference type="AlphaFoldDB" id="A0A7W9TJQ8"/>
<evidence type="ECO:0000313" key="3">
    <source>
        <dbReference type="Proteomes" id="UP000591537"/>
    </source>
</evidence>
<keyword evidence="1" id="KW-0732">Signal</keyword>
<comment type="caution">
    <text evidence="2">The sequence shown here is derived from an EMBL/GenBank/DDBJ whole genome shotgun (WGS) entry which is preliminary data.</text>
</comment>
<feature type="chain" id="PRO_5038392338" description="Secreted protein" evidence="1">
    <location>
        <begin position="23"/>
        <end position="102"/>
    </location>
</feature>
<accession>A0A7W9TJQ8</accession>
<gene>
    <name evidence="2" type="ORF">HNR57_007099</name>
</gene>
<proteinExistence type="predicted"/>
<reference evidence="2 3" key="1">
    <citation type="submission" date="2020-08" db="EMBL/GenBank/DDBJ databases">
        <title>Genomic Encyclopedia of Type Strains, Phase IV (KMG-IV): sequencing the most valuable type-strain genomes for metagenomic binning, comparative biology and taxonomic classification.</title>
        <authorList>
            <person name="Goeker M."/>
        </authorList>
    </citation>
    <scope>NUCLEOTIDE SEQUENCE [LARGE SCALE GENOMIC DNA]</scope>
    <source>
        <strain evidence="2 3">DSM 43350</strain>
    </source>
</reference>
<protein>
    <recommendedName>
        <fullName evidence="4">Secreted protein</fullName>
    </recommendedName>
</protein>
<organism evidence="2 3">
    <name type="scientific">Streptomyces paradoxus</name>
    <dbReference type="NCBI Taxonomy" id="66375"/>
    <lineage>
        <taxon>Bacteria</taxon>
        <taxon>Bacillati</taxon>
        <taxon>Actinomycetota</taxon>
        <taxon>Actinomycetes</taxon>
        <taxon>Kitasatosporales</taxon>
        <taxon>Streptomycetaceae</taxon>
        <taxon>Streptomyces</taxon>
    </lineage>
</organism>
<evidence type="ECO:0008006" key="4">
    <source>
        <dbReference type="Google" id="ProtNLM"/>
    </source>
</evidence>
<sequence>MKRRIMAGVGAVALAASGVILTAPVSSATAQKLCTVARPSPGWGYSICHDGYGTQRAVVTCGSGSSLNINYGPWVPADGVSESHAYCRIPTTVVLVDAEHRP</sequence>
<evidence type="ECO:0000256" key="1">
    <source>
        <dbReference type="SAM" id="SignalP"/>
    </source>
</evidence>
<dbReference type="EMBL" id="JACHGV010000016">
    <property type="protein sequence ID" value="MBB6081148.1"/>
    <property type="molecule type" value="Genomic_DNA"/>
</dbReference>
<keyword evidence="3" id="KW-1185">Reference proteome</keyword>
<feature type="signal peptide" evidence="1">
    <location>
        <begin position="1"/>
        <end position="22"/>
    </location>
</feature>
<name>A0A7W9TJQ8_9ACTN</name>
<evidence type="ECO:0000313" key="2">
    <source>
        <dbReference type="EMBL" id="MBB6081148.1"/>
    </source>
</evidence>
<dbReference type="Proteomes" id="UP000591537">
    <property type="component" value="Unassembled WGS sequence"/>
</dbReference>